<proteinExistence type="inferred from homology"/>
<dbReference type="GO" id="GO:0003997">
    <property type="term" value="F:acyl-CoA oxidase activity"/>
    <property type="evidence" value="ECO:0007669"/>
    <property type="project" value="InterPro"/>
</dbReference>
<keyword evidence="4" id="KW-0443">Lipid metabolism</keyword>
<dbReference type="PANTHER" id="PTHR10909:SF250">
    <property type="entry name" value="PEROXISOMAL ACYL-COENZYME A OXIDASE 1"/>
    <property type="match status" value="1"/>
</dbReference>
<evidence type="ECO:0000256" key="4">
    <source>
        <dbReference type="ARBA" id="ARBA00023098"/>
    </source>
</evidence>
<reference evidence="6" key="1">
    <citation type="submission" date="2021-02" db="EMBL/GenBank/DDBJ databases">
        <authorList>
            <person name="Dougan E. K."/>
            <person name="Rhodes N."/>
            <person name="Thang M."/>
            <person name="Chan C."/>
        </authorList>
    </citation>
    <scope>NUCLEOTIDE SEQUENCE</scope>
</reference>
<dbReference type="AlphaFoldDB" id="A0A812WZI5"/>
<evidence type="ECO:0000256" key="1">
    <source>
        <dbReference type="ARBA" id="ARBA00006288"/>
    </source>
</evidence>
<dbReference type="PANTHER" id="PTHR10909">
    <property type="entry name" value="ELECTRON TRANSPORT OXIDOREDUCTASE"/>
    <property type="match status" value="1"/>
</dbReference>
<comment type="caution">
    <text evidence="6">The sequence shown here is derived from an EMBL/GenBank/DDBJ whole genome shotgun (WGS) entry which is preliminary data.</text>
</comment>
<dbReference type="FunFam" id="1.20.140.10:FF:000007">
    <property type="entry name" value="Acyl-coenzyme A oxidase"/>
    <property type="match status" value="1"/>
</dbReference>
<dbReference type="InterPro" id="IPR012258">
    <property type="entry name" value="Acyl-CoA_oxidase"/>
</dbReference>
<sequence>VLVRSFWAAIDYLRARVAPGIAAVLENCCHLFSLWWMQEGVGDFLQSGYLTAQQAGLLRSAVRRLLPVLRVDAIPLVDAWGHSDHSLNSALGRRDGRVYEALWESAQAKMNPMNTEEVTPAFRESIYPWRRSRL</sequence>
<dbReference type="InterPro" id="IPR002655">
    <property type="entry name" value="Acyl-CoA_oxidase_C"/>
</dbReference>
<feature type="domain" description="Acyl-CoA oxidase C-terminal" evidence="5">
    <location>
        <begin position="2"/>
        <end position="128"/>
    </location>
</feature>
<protein>
    <submittedName>
        <fullName evidence="6">Acox2 protein</fullName>
    </submittedName>
</protein>
<evidence type="ECO:0000313" key="6">
    <source>
        <dbReference type="EMBL" id="CAE7709557.1"/>
    </source>
</evidence>
<dbReference type="InterPro" id="IPR036250">
    <property type="entry name" value="AcylCo_DH-like_C"/>
</dbReference>
<dbReference type="Pfam" id="PF01756">
    <property type="entry name" value="ACOX"/>
    <property type="match status" value="1"/>
</dbReference>
<dbReference type="Proteomes" id="UP000601435">
    <property type="component" value="Unassembled WGS sequence"/>
</dbReference>
<dbReference type="GO" id="GO:0033540">
    <property type="term" value="P:fatty acid beta-oxidation using acyl-CoA oxidase"/>
    <property type="evidence" value="ECO:0007669"/>
    <property type="project" value="TreeGrafter"/>
</dbReference>
<dbReference type="GO" id="GO:0071949">
    <property type="term" value="F:FAD binding"/>
    <property type="evidence" value="ECO:0007669"/>
    <property type="project" value="InterPro"/>
</dbReference>
<name>A0A812WZI5_9DINO</name>
<feature type="non-terminal residue" evidence="6">
    <location>
        <position position="134"/>
    </location>
</feature>
<dbReference type="SUPFAM" id="SSF47203">
    <property type="entry name" value="Acyl-CoA dehydrogenase C-terminal domain-like"/>
    <property type="match status" value="1"/>
</dbReference>
<evidence type="ECO:0000259" key="5">
    <source>
        <dbReference type="Pfam" id="PF01756"/>
    </source>
</evidence>
<dbReference type="Gene3D" id="1.20.140.10">
    <property type="entry name" value="Butyryl-CoA Dehydrogenase, subunit A, domain 3"/>
    <property type="match status" value="1"/>
</dbReference>
<dbReference type="GO" id="GO:0005777">
    <property type="term" value="C:peroxisome"/>
    <property type="evidence" value="ECO:0007669"/>
    <property type="project" value="InterPro"/>
</dbReference>
<keyword evidence="3" id="KW-0560">Oxidoreductase</keyword>
<dbReference type="EMBL" id="CAJNJA010035674">
    <property type="protein sequence ID" value="CAE7709557.1"/>
    <property type="molecule type" value="Genomic_DNA"/>
</dbReference>
<dbReference type="GO" id="GO:0055088">
    <property type="term" value="P:lipid homeostasis"/>
    <property type="evidence" value="ECO:0007669"/>
    <property type="project" value="TreeGrafter"/>
</dbReference>
<accession>A0A812WZI5</accession>
<keyword evidence="7" id="KW-1185">Reference proteome</keyword>
<dbReference type="GO" id="GO:0005504">
    <property type="term" value="F:fatty acid binding"/>
    <property type="evidence" value="ECO:0007669"/>
    <property type="project" value="TreeGrafter"/>
</dbReference>
<keyword evidence="2" id="KW-0276">Fatty acid metabolism</keyword>
<gene>
    <name evidence="6" type="primary">Acox2</name>
    <name evidence="6" type="ORF">SNEC2469_LOCUS20470</name>
</gene>
<dbReference type="OrthoDB" id="354133at2759"/>
<evidence type="ECO:0000256" key="2">
    <source>
        <dbReference type="ARBA" id="ARBA00022832"/>
    </source>
</evidence>
<organism evidence="6 7">
    <name type="scientific">Symbiodinium necroappetens</name>
    <dbReference type="NCBI Taxonomy" id="1628268"/>
    <lineage>
        <taxon>Eukaryota</taxon>
        <taxon>Sar</taxon>
        <taxon>Alveolata</taxon>
        <taxon>Dinophyceae</taxon>
        <taxon>Suessiales</taxon>
        <taxon>Symbiodiniaceae</taxon>
        <taxon>Symbiodinium</taxon>
    </lineage>
</organism>
<evidence type="ECO:0000313" key="7">
    <source>
        <dbReference type="Proteomes" id="UP000601435"/>
    </source>
</evidence>
<comment type="similarity">
    <text evidence="1">Belongs to the acyl-CoA oxidase family.</text>
</comment>
<evidence type="ECO:0000256" key="3">
    <source>
        <dbReference type="ARBA" id="ARBA00023002"/>
    </source>
</evidence>